<dbReference type="PANTHER" id="PTHR23513">
    <property type="entry name" value="INTEGRAL MEMBRANE EFFLUX PROTEIN-RELATED"/>
    <property type="match status" value="1"/>
</dbReference>
<evidence type="ECO:0000256" key="7">
    <source>
        <dbReference type="SAM" id="MobiDB-lite"/>
    </source>
</evidence>
<dbReference type="GO" id="GO:0005886">
    <property type="term" value="C:plasma membrane"/>
    <property type="evidence" value="ECO:0007669"/>
    <property type="project" value="UniProtKB-SubCell"/>
</dbReference>
<keyword evidence="6 8" id="KW-0472">Membrane</keyword>
<dbReference type="Gene3D" id="1.20.1250.20">
    <property type="entry name" value="MFS general substrate transporter like domains"/>
    <property type="match status" value="1"/>
</dbReference>
<dbReference type="RefSeq" id="WP_005457372.1">
    <property type="nucleotide sequence ID" value="NZ_CM001440.1"/>
</dbReference>
<evidence type="ECO:0000256" key="6">
    <source>
        <dbReference type="ARBA" id="ARBA00023136"/>
    </source>
</evidence>
<dbReference type="AlphaFoldDB" id="H5XKV1"/>
<dbReference type="Pfam" id="PF05977">
    <property type="entry name" value="MFS_3"/>
    <property type="match status" value="1"/>
</dbReference>
<reference evidence="10 11" key="1">
    <citation type="submission" date="2011-11" db="EMBL/GenBank/DDBJ databases">
        <title>The Noncontiguous Finished sequence of Saccharomonospora cyanea NA-134.</title>
        <authorList>
            <consortium name="US DOE Joint Genome Institute"/>
            <person name="Lucas S."/>
            <person name="Han J."/>
            <person name="Lapidus A."/>
            <person name="Cheng J.-F."/>
            <person name="Goodwin L."/>
            <person name="Pitluck S."/>
            <person name="Peters L."/>
            <person name="Ovchinnikova G."/>
            <person name="Lu M."/>
            <person name="Detter J.C."/>
            <person name="Han C."/>
            <person name="Tapia R."/>
            <person name="Land M."/>
            <person name="Hauser L."/>
            <person name="Kyrpides N."/>
            <person name="Ivanova N."/>
            <person name="Pagani I."/>
            <person name="Brambilla E.-M."/>
            <person name="Klenk H.-P."/>
            <person name="Woyke T."/>
        </authorList>
    </citation>
    <scope>NUCLEOTIDE SEQUENCE [LARGE SCALE GENOMIC DNA]</scope>
    <source>
        <strain evidence="10 11">NA-134</strain>
    </source>
</reference>
<dbReference type="EMBL" id="CM001440">
    <property type="protein sequence ID" value="EHR61946.1"/>
    <property type="molecule type" value="Genomic_DNA"/>
</dbReference>
<dbReference type="InterPro" id="IPR020846">
    <property type="entry name" value="MFS_dom"/>
</dbReference>
<accession>H5XKV1</accession>
<feature type="compositionally biased region" description="Pro residues" evidence="7">
    <location>
        <begin position="399"/>
        <end position="409"/>
    </location>
</feature>
<evidence type="ECO:0000256" key="8">
    <source>
        <dbReference type="SAM" id="Phobius"/>
    </source>
</evidence>
<dbReference type="STRING" id="882082.SaccyDRAFT_3107"/>
<feature type="transmembrane region" description="Helical" evidence="8">
    <location>
        <begin position="166"/>
        <end position="186"/>
    </location>
</feature>
<dbReference type="SUPFAM" id="SSF103473">
    <property type="entry name" value="MFS general substrate transporter"/>
    <property type="match status" value="1"/>
</dbReference>
<keyword evidence="3" id="KW-1003">Cell membrane</keyword>
<feature type="transmembrane region" description="Helical" evidence="8">
    <location>
        <begin position="339"/>
        <end position="358"/>
    </location>
</feature>
<evidence type="ECO:0000313" key="10">
    <source>
        <dbReference type="EMBL" id="EHR61946.1"/>
    </source>
</evidence>
<evidence type="ECO:0000256" key="5">
    <source>
        <dbReference type="ARBA" id="ARBA00022989"/>
    </source>
</evidence>
<dbReference type="Proteomes" id="UP000002791">
    <property type="component" value="Chromosome"/>
</dbReference>
<evidence type="ECO:0000259" key="9">
    <source>
        <dbReference type="PROSITE" id="PS50850"/>
    </source>
</evidence>
<organism evidence="10 11">
    <name type="scientific">Saccharomonospora cyanea NA-134</name>
    <dbReference type="NCBI Taxonomy" id="882082"/>
    <lineage>
        <taxon>Bacteria</taxon>
        <taxon>Bacillati</taxon>
        <taxon>Actinomycetota</taxon>
        <taxon>Actinomycetes</taxon>
        <taxon>Pseudonocardiales</taxon>
        <taxon>Pseudonocardiaceae</taxon>
        <taxon>Saccharomonospora</taxon>
    </lineage>
</organism>
<feature type="transmembrane region" description="Helical" evidence="8">
    <location>
        <begin position="301"/>
        <end position="319"/>
    </location>
</feature>
<dbReference type="GO" id="GO:0022857">
    <property type="term" value="F:transmembrane transporter activity"/>
    <property type="evidence" value="ECO:0007669"/>
    <property type="project" value="InterPro"/>
</dbReference>
<feature type="transmembrane region" description="Helical" evidence="8">
    <location>
        <begin position="251"/>
        <end position="270"/>
    </location>
</feature>
<dbReference type="eggNOG" id="COG2814">
    <property type="taxonomic scope" value="Bacteria"/>
</dbReference>
<evidence type="ECO:0000313" key="11">
    <source>
        <dbReference type="Proteomes" id="UP000002791"/>
    </source>
</evidence>
<evidence type="ECO:0000256" key="3">
    <source>
        <dbReference type="ARBA" id="ARBA00022475"/>
    </source>
</evidence>
<feature type="transmembrane region" description="Helical" evidence="8">
    <location>
        <begin position="215"/>
        <end position="231"/>
    </location>
</feature>
<feature type="transmembrane region" description="Helical" evidence="8">
    <location>
        <begin position="41"/>
        <end position="63"/>
    </location>
</feature>
<keyword evidence="2" id="KW-0813">Transport</keyword>
<feature type="transmembrane region" description="Helical" evidence="8">
    <location>
        <begin position="277"/>
        <end position="295"/>
    </location>
</feature>
<dbReference type="HOGENOM" id="CLU_034180_11_2_11"/>
<gene>
    <name evidence="10" type="ORF">SaccyDRAFT_3107</name>
</gene>
<evidence type="ECO:0000256" key="2">
    <source>
        <dbReference type="ARBA" id="ARBA00022448"/>
    </source>
</evidence>
<sequence length="431" mass="43706">MLRAFSNRNYRLWALADLVSVTGTWMQVLGLNWVVMERTGSATSVGLSVALSTLPAMVCGPWAGALADRVSPRRIILAGESLHVIIAVSLALTVWSGLPLAVLFGLTAAAGLVGTFEGPALGRFASQVVPRSDLGNALAWNSVTNSVGRVLGMSLAGVLAAVIGEPALFCLNAVSFAAVIATVLLMRPAQFHPLAVSAPEHAGVRAGLRYLRTQHVLLVLFALGFVLSSLGRNYQVTMAAMAEGPLSAGSAGYGTLSSVFAVGTVLGGLVAARIGNFTLPVLLVAAGVTSVLQAISGYVPGLAGFALVLVPIAAGAVVIDTVKSTRLQLDAADSMRGRVLAVQGTVAGGAGALGAPALGWLSERLGPQEALLVAGLATLLVTGAAALVLRSLSRRPDAVPEPAPQPVPVPAMAAADEPDGRPGPAQPLTPA</sequence>
<feature type="domain" description="Major facilitator superfamily (MFS) profile" evidence="9">
    <location>
        <begin position="1"/>
        <end position="393"/>
    </location>
</feature>
<dbReference type="PROSITE" id="PS50850">
    <property type="entry name" value="MFS"/>
    <property type="match status" value="1"/>
</dbReference>
<dbReference type="CDD" id="cd06173">
    <property type="entry name" value="MFS_MefA_like"/>
    <property type="match status" value="1"/>
</dbReference>
<keyword evidence="5 8" id="KW-1133">Transmembrane helix</keyword>
<feature type="region of interest" description="Disordered" evidence="7">
    <location>
        <begin position="395"/>
        <end position="431"/>
    </location>
</feature>
<dbReference type="InterPro" id="IPR010290">
    <property type="entry name" value="TM_effector"/>
</dbReference>
<feature type="transmembrane region" description="Helical" evidence="8">
    <location>
        <begin position="12"/>
        <end position="35"/>
    </location>
</feature>
<evidence type="ECO:0000256" key="1">
    <source>
        <dbReference type="ARBA" id="ARBA00004651"/>
    </source>
</evidence>
<proteinExistence type="predicted"/>
<dbReference type="PANTHER" id="PTHR23513:SF11">
    <property type="entry name" value="STAPHYLOFERRIN A TRANSPORTER"/>
    <property type="match status" value="1"/>
</dbReference>
<keyword evidence="4 8" id="KW-0812">Transmembrane</keyword>
<evidence type="ECO:0000256" key="4">
    <source>
        <dbReference type="ARBA" id="ARBA00022692"/>
    </source>
</evidence>
<feature type="transmembrane region" description="Helical" evidence="8">
    <location>
        <begin position="370"/>
        <end position="389"/>
    </location>
</feature>
<comment type="subcellular location">
    <subcellularLocation>
        <location evidence="1">Cell membrane</location>
        <topology evidence="1">Multi-pass membrane protein</topology>
    </subcellularLocation>
</comment>
<name>H5XKV1_9PSEU</name>
<keyword evidence="11" id="KW-1185">Reference proteome</keyword>
<dbReference type="InterPro" id="IPR036259">
    <property type="entry name" value="MFS_trans_sf"/>
</dbReference>
<protein>
    <submittedName>
        <fullName evidence="10">Arabinose efflux permease family protein</fullName>
    </submittedName>
</protein>